<keyword evidence="3" id="KW-0902">Two-component regulatory system</keyword>
<dbReference type="GO" id="GO:0006355">
    <property type="term" value="P:regulation of DNA-templated transcription"/>
    <property type="evidence" value="ECO:0007669"/>
    <property type="project" value="InterPro"/>
</dbReference>
<proteinExistence type="predicted"/>
<keyword evidence="4" id="KW-0805">Transcription regulation</keyword>
<dbReference type="EMBL" id="QPJD01000013">
    <property type="protein sequence ID" value="RCW43429.1"/>
    <property type="molecule type" value="Genomic_DNA"/>
</dbReference>
<accession>A0A368VNX8</accession>
<evidence type="ECO:0000313" key="12">
    <source>
        <dbReference type="Proteomes" id="UP000252415"/>
    </source>
</evidence>
<feature type="modified residue" description="4-aspartylphosphate" evidence="7">
    <location>
        <position position="72"/>
    </location>
</feature>
<dbReference type="Pfam" id="PF00486">
    <property type="entry name" value="Trans_reg_C"/>
    <property type="match status" value="1"/>
</dbReference>
<dbReference type="Gene3D" id="1.10.10.10">
    <property type="entry name" value="Winged helix-like DNA-binding domain superfamily/Winged helix DNA-binding domain"/>
    <property type="match status" value="1"/>
</dbReference>
<keyword evidence="5 8" id="KW-0238">DNA-binding</keyword>
<dbReference type="GO" id="GO:0000156">
    <property type="term" value="F:phosphorelay response regulator activity"/>
    <property type="evidence" value="ECO:0007669"/>
    <property type="project" value="TreeGrafter"/>
</dbReference>
<comment type="caution">
    <text evidence="11">The sequence shown here is derived from an EMBL/GenBank/DDBJ whole genome shotgun (WGS) entry which is preliminary data.</text>
</comment>
<dbReference type="PROSITE" id="PS50110">
    <property type="entry name" value="RESPONSE_REGULATORY"/>
    <property type="match status" value="1"/>
</dbReference>
<dbReference type="Pfam" id="PF00072">
    <property type="entry name" value="Response_reg"/>
    <property type="match status" value="1"/>
</dbReference>
<dbReference type="CDD" id="cd00383">
    <property type="entry name" value="trans_reg_C"/>
    <property type="match status" value="1"/>
</dbReference>
<sequence length="259" mass="29107">MFKYAKAALEVPFAKLEVTMSHKVLVIEDEPTLARLLSYNLTQEGYETTVIDHGGEGLQTALQRSFDLVILDIMLPGMNGFEILNRLRQNGVRTPVIILTARNAEEEVVQGLKHGADDYITKPFGVAELLARVSAVLRRTQLDDSKPVETTEKVITAGELSIYPEKYEVILNSETIPLRPKEFEVLLYLVQRPGMVITRDDLMNVVWGFDYIGGQRTVDVHVSSLRKKLELGQQSVQIESIRGVGYKLVMPKKLVTPKL</sequence>
<dbReference type="GO" id="GO:0032993">
    <property type="term" value="C:protein-DNA complex"/>
    <property type="evidence" value="ECO:0007669"/>
    <property type="project" value="TreeGrafter"/>
</dbReference>
<dbReference type="InterPro" id="IPR039420">
    <property type="entry name" value="WalR-like"/>
</dbReference>
<dbReference type="SMART" id="SM00448">
    <property type="entry name" value="REC"/>
    <property type="match status" value="1"/>
</dbReference>
<dbReference type="PANTHER" id="PTHR48111">
    <property type="entry name" value="REGULATOR OF RPOS"/>
    <property type="match status" value="1"/>
</dbReference>
<keyword evidence="2 7" id="KW-0597">Phosphoprotein</keyword>
<dbReference type="InterPro" id="IPR016032">
    <property type="entry name" value="Sig_transdc_resp-reg_C-effctor"/>
</dbReference>
<dbReference type="AlphaFoldDB" id="A0A368VNX8"/>
<dbReference type="GO" id="GO:0000976">
    <property type="term" value="F:transcription cis-regulatory region binding"/>
    <property type="evidence" value="ECO:0007669"/>
    <property type="project" value="TreeGrafter"/>
</dbReference>
<evidence type="ECO:0000256" key="5">
    <source>
        <dbReference type="ARBA" id="ARBA00023125"/>
    </source>
</evidence>
<dbReference type="Gene3D" id="3.40.50.2300">
    <property type="match status" value="1"/>
</dbReference>
<name>A0A368VNX8_9BACL</name>
<reference evidence="11 12" key="1">
    <citation type="submission" date="2018-07" db="EMBL/GenBank/DDBJ databases">
        <title>Genomic Encyclopedia of Type Strains, Phase III (KMG-III): the genomes of soil and plant-associated and newly described type strains.</title>
        <authorList>
            <person name="Whitman W."/>
        </authorList>
    </citation>
    <scope>NUCLEOTIDE SEQUENCE [LARGE SCALE GENOMIC DNA]</scope>
    <source>
        <strain evidence="11 12">CECT 7506</strain>
    </source>
</reference>
<dbReference type="FunFam" id="3.40.50.2300:FF:000001">
    <property type="entry name" value="DNA-binding response regulator PhoB"/>
    <property type="match status" value="1"/>
</dbReference>
<evidence type="ECO:0000256" key="2">
    <source>
        <dbReference type="ARBA" id="ARBA00022553"/>
    </source>
</evidence>
<evidence type="ECO:0000259" key="9">
    <source>
        <dbReference type="PROSITE" id="PS50110"/>
    </source>
</evidence>
<evidence type="ECO:0000256" key="4">
    <source>
        <dbReference type="ARBA" id="ARBA00023015"/>
    </source>
</evidence>
<dbReference type="InterPro" id="IPR001789">
    <property type="entry name" value="Sig_transdc_resp-reg_receiver"/>
</dbReference>
<dbReference type="InterPro" id="IPR011006">
    <property type="entry name" value="CheY-like_superfamily"/>
</dbReference>
<evidence type="ECO:0000256" key="3">
    <source>
        <dbReference type="ARBA" id="ARBA00023012"/>
    </source>
</evidence>
<evidence type="ECO:0000256" key="6">
    <source>
        <dbReference type="ARBA" id="ARBA00023163"/>
    </source>
</evidence>
<dbReference type="SUPFAM" id="SSF52172">
    <property type="entry name" value="CheY-like"/>
    <property type="match status" value="1"/>
</dbReference>
<evidence type="ECO:0000256" key="7">
    <source>
        <dbReference type="PROSITE-ProRule" id="PRU00169"/>
    </source>
</evidence>
<dbReference type="PANTHER" id="PTHR48111:SF1">
    <property type="entry name" value="TWO-COMPONENT RESPONSE REGULATOR ORR33"/>
    <property type="match status" value="1"/>
</dbReference>
<feature type="DNA-binding region" description="OmpR/PhoB-type" evidence="8">
    <location>
        <begin position="152"/>
        <end position="250"/>
    </location>
</feature>
<evidence type="ECO:0000259" key="10">
    <source>
        <dbReference type="PROSITE" id="PS51755"/>
    </source>
</evidence>
<gene>
    <name evidence="11" type="ORF">DFP97_113101</name>
</gene>
<evidence type="ECO:0000313" key="11">
    <source>
        <dbReference type="EMBL" id="RCW43429.1"/>
    </source>
</evidence>
<dbReference type="InterPro" id="IPR036388">
    <property type="entry name" value="WH-like_DNA-bd_sf"/>
</dbReference>
<organism evidence="11 12">
    <name type="scientific">Paenibacillus prosopidis</name>
    <dbReference type="NCBI Taxonomy" id="630520"/>
    <lineage>
        <taxon>Bacteria</taxon>
        <taxon>Bacillati</taxon>
        <taxon>Bacillota</taxon>
        <taxon>Bacilli</taxon>
        <taxon>Bacillales</taxon>
        <taxon>Paenibacillaceae</taxon>
        <taxon>Paenibacillus</taxon>
    </lineage>
</organism>
<keyword evidence="12" id="KW-1185">Reference proteome</keyword>
<keyword evidence="6" id="KW-0804">Transcription</keyword>
<dbReference type="Gene3D" id="6.10.250.690">
    <property type="match status" value="1"/>
</dbReference>
<dbReference type="FunFam" id="1.10.10.10:FF:000018">
    <property type="entry name" value="DNA-binding response regulator ResD"/>
    <property type="match status" value="1"/>
</dbReference>
<dbReference type="Proteomes" id="UP000252415">
    <property type="component" value="Unassembled WGS sequence"/>
</dbReference>
<dbReference type="PROSITE" id="PS51755">
    <property type="entry name" value="OMPR_PHOB"/>
    <property type="match status" value="1"/>
</dbReference>
<dbReference type="GO" id="GO:0005829">
    <property type="term" value="C:cytosol"/>
    <property type="evidence" value="ECO:0007669"/>
    <property type="project" value="TreeGrafter"/>
</dbReference>
<feature type="domain" description="Response regulatory" evidence="9">
    <location>
        <begin position="23"/>
        <end position="137"/>
    </location>
</feature>
<dbReference type="SUPFAM" id="SSF46894">
    <property type="entry name" value="C-terminal effector domain of the bipartite response regulators"/>
    <property type="match status" value="1"/>
</dbReference>
<comment type="subcellular location">
    <subcellularLocation>
        <location evidence="1">Cytoplasm</location>
    </subcellularLocation>
</comment>
<evidence type="ECO:0000256" key="8">
    <source>
        <dbReference type="PROSITE-ProRule" id="PRU01091"/>
    </source>
</evidence>
<evidence type="ECO:0000256" key="1">
    <source>
        <dbReference type="ARBA" id="ARBA00004496"/>
    </source>
</evidence>
<protein>
    <submittedName>
        <fullName evidence="11">Two-component system alkaline phosphatase synthesis response regulator PhoP</fullName>
    </submittedName>
</protein>
<dbReference type="CDD" id="cd17574">
    <property type="entry name" value="REC_OmpR"/>
    <property type="match status" value="1"/>
</dbReference>
<feature type="domain" description="OmpR/PhoB-type" evidence="10">
    <location>
        <begin position="152"/>
        <end position="250"/>
    </location>
</feature>
<dbReference type="InterPro" id="IPR001867">
    <property type="entry name" value="OmpR/PhoB-type_DNA-bd"/>
</dbReference>
<dbReference type="SMART" id="SM00862">
    <property type="entry name" value="Trans_reg_C"/>
    <property type="match status" value="1"/>
</dbReference>